<dbReference type="EMBL" id="RQTK01000217">
    <property type="protein sequence ID" value="RUS84147.1"/>
    <property type="molecule type" value="Genomic_DNA"/>
</dbReference>
<dbReference type="GO" id="GO:0007018">
    <property type="term" value="P:microtubule-based movement"/>
    <property type="evidence" value="ECO:0007669"/>
    <property type="project" value="InterPro"/>
</dbReference>
<evidence type="ECO:0000256" key="5">
    <source>
        <dbReference type="ARBA" id="ARBA00022840"/>
    </source>
</evidence>
<accession>A0A3S1BM93</accession>
<evidence type="ECO:0000259" key="13">
    <source>
        <dbReference type="PROSITE" id="PS50067"/>
    </source>
</evidence>
<keyword evidence="5 9" id="KW-0067">ATP-binding</keyword>
<keyword evidence="6 11" id="KW-0175">Coiled coil</keyword>
<dbReference type="PROSITE" id="PS50067">
    <property type="entry name" value="KINESIN_MOTOR_2"/>
    <property type="match status" value="1"/>
</dbReference>
<dbReference type="GO" id="GO:0003777">
    <property type="term" value="F:microtubule motor activity"/>
    <property type="evidence" value="ECO:0007669"/>
    <property type="project" value="InterPro"/>
</dbReference>
<feature type="compositionally biased region" description="Acidic residues" evidence="12">
    <location>
        <begin position="473"/>
        <end position="485"/>
    </location>
</feature>
<comment type="caution">
    <text evidence="14">The sequence shown here is derived from an EMBL/GenBank/DDBJ whole genome shotgun (WGS) entry which is preliminary data.</text>
</comment>
<protein>
    <recommendedName>
        <fullName evidence="10">Kinesin-like protein</fullName>
    </recommendedName>
</protein>
<feature type="region of interest" description="Disordered" evidence="12">
    <location>
        <begin position="890"/>
        <end position="929"/>
    </location>
</feature>
<evidence type="ECO:0000256" key="7">
    <source>
        <dbReference type="ARBA" id="ARBA00023175"/>
    </source>
</evidence>
<feature type="region of interest" description="Disordered" evidence="12">
    <location>
        <begin position="378"/>
        <end position="407"/>
    </location>
</feature>
<dbReference type="InterPro" id="IPR027640">
    <property type="entry name" value="Kinesin-like_fam"/>
</dbReference>
<feature type="compositionally biased region" description="Low complexity" evidence="12">
    <location>
        <begin position="575"/>
        <end position="596"/>
    </location>
</feature>
<keyword evidence="7 9" id="KW-0505">Motor protein</keyword>
<dbReference type="InterPro" id="IPR036961">
    <property type="entry name" value="Kinesin_motor_dom_sf"/>
</dbReference>
<dbReference type="InterPro" id="IPR019821">
    <property type="entry name" value="Kinesin_motor_CS"/>
</dbReference>
<evidence type="ECO:0000256" key="9">
    <source>
        <dbReference type="PROSITE-ProRule" id="PRU00283"/>
    </source>
</evidence>
<comment type="similarity">
    <text evidence="9 10">Belongs to the TRAFAC class myosin-kinesin ATPase superfamily. Kinesin family.</text>
</comment>
<dbReference type="PROSITE" id="PS00411">
    <property type="entry name" value="KINESIN_MOTOR_1"/>
    <property type="match status" value="1"/>
</dbReference>
<feature type="binding site" evidence="9">
    <location>
        <begin position="90"/>
        <end position="97"/>
    </location>
    <ligand>
        <name>ATP</name>
        <dbReference type="ChEBI" id="CHEBI:30616"/>
    </ligand>
</feature>
<dbReference type="OrthoDB" id="3176171at2759"/>
<reference evidence="14 15" key="1">
    <citation type="submission" date="2019-01" db="EMBL/GenBank/DDBJ databases">
        <title>A draft genome assembly of the solar-powered sea slug Elysia chlorotica.</title>
        <authorList>
            <person name="Cai H."/>
            <person name="Li Q."/>
            <person name="Fang X."/>
            <person name="Li J."/>
            <person name="Curtis N.E."/>
            <person name="Altenburger A."/>
            <person name="Shibata T."/>
            <person name="Feng M."/>
            <person name="Maeda T."/>
            <person name="Schwartz J.A."/>
            <person name="Shigenobu S."/>
            <person name="Lundholm N."/>
            <person name="Nishiyama T."/>
            <person name="Yang H."/>
            <person name="Hasebe M."/>
            <person name="Li S."/>
            <person name="Pierce S.K."/>
            <person name="Wang J."/>
        </authorList>
    </citation>
    <scope>NUCLEOTIDE SEQUENCE [LARGE SCALE GENOMIC DNA]</scope>
    <source>
        <strain evidence="14">EC2010</strain>
        <tissue evidence="14">Whole organism of an adult</tissue>
    </source>
</reference>
<feature type="domain" description="Kinesin motor" evidence="13">
    <location>
        <begin position="4"/>
        <end position="334"/>
    </location>
</feature>
<gene>
    <name evidence="14" type="ORF">EGW08_008121</name>
</gene>
<organism evidence="14 15">
    <name type="scientific">Elysia chlorotica</name>
    <name type="common">Eastern emerald elysia</name>
    <name type="synonym">Sea slug</name>
    <dbReference type="NCBI Taxonomy" id="188477"/>
    <lineage>
        <taxon>Eukaryota</taxon>
        <taxon>Metazoa</taxon>
        <taxon>Spiralia</taxon>
        <taxon>Lophotrochozoa</taxon>
        <taxon>Mollusca</taxon>
        <taxon>Gastropoda</taxon>
        <taxon>Heterobranchia</taxon>
        <taxon>Euthyneura</taxon>
        <taxon>Panpulmonata</taxon>
        <taxon>Sacoglossa</taxon>
        <taxon>Placobranchoidea</taxon>
        <taxon>Plakobranchidae</taxon>
        <taxon>Elysia</taxon>
    </lineage>
</organism>
<evidence type="ECO:0000313" key="15">
    <source>
        <dbReference type="Proteomes" id="UP000271974"/>
    </source>
</evidence>
<feature type="compositionally biased region" description="Basic and acidic residues" evidence="12">
    <location>
        <begin position="540"/>
        <end position="552"/>
    </location>
</feature>
<dbReference type="PANTHER" id="PTHR47969:SF21">
    <property type="entry name" value="KINESIN-LIKE PROTEIN"/>
    <property type="match status" value="1"/>
</dbReference>
<dbReference type="GO" id="GO:0005874">
    <property type="term" value="C:microtubule"/>
    <property type="evidence" value="ECO:0007669"/>
    <property type="project" value="UniProtKB-KW"/>
</dbReference>
<comment type="subcellular location">
    <subcellularLocation>
        <location evidence="1">Cytoplasm</location>
        <location evidence="1">Cytoskeleton</location>
    </subcellularLocation>
</comment>
<feature type="region of interest" description="Disordered" evidence="12">
    <location>
        <begin position="473"/>
        <end position="553"/>
    </location>
</feature>
<feature type="coiled-coil region" evidence="11">
    <location>
        <begin position="645"/>
        <end position="713"/>
    </location>
</feature>
<evidence type="ECO:0000313" key="14">
    <source>
        <dbReference type="EMBL" id="RUS84147.1"/>
    </source>
</evidence>
<dbReference type="Proteomes" id="UP000271974">
    <property type="component" value="Unassembled WGS sequence"/>
</dbReference>
<dbReference type="SMART" id="SM00129">
    <property type="entry name" value="KISc"/>
    <property type="match status" value="1"/>
</dbReference>
<evidence type="ECO:0000256" key="8">
    <source>
        <dbReference type="ARBA" id="ARBA00023212"/>
    </source>
</evidence>
<sequence length="929" mass="104971">MAECVKVIVRCRPMNTREKDLKCNTVVAMDSKRGQCSITNPGDKKAPPKNFTFDGAYFTDSTTEAIYNEIAYPLVEGVTEGYNGTIFAYGQTGCGKSFSMQGVTKPETQRGIIPRAFAHIFETTSLQQGTKFLIHASYLEIYNEEIRDLLGKDPKMKLDLKEHPDKGVYVNGLSLHPVHNVMECEQVMNKGWNNRSTGATLMNADSSRSHSIFTINMEIATQDDQGEDHIRAGKLNLVDLAGSERQGKTGATGDRLKEATKINLSLSALGNVISALVDGKSKHIPYRDSKLTRLLQDSLGGNTKTMMVACLSPADNNYDETLSTLRYANRAKNIKNKPKINEDPKDALLRQYQEEIEKLKAMLSGQIPMDAAALGGAAAATERKAKPGSADSVGSQDSDTAHQDREDLEAEKEIIRQEYEEKMQQYKQAFEEEKSNKTKLQKDMEKLRAFYDEKMKGVEGQLAGLPTTAEILGEIEEELDEEAGGDNDTVSEKRRKKKKKEVSSATQTRPASTTSEETSILGPDISDIGKPMILGPDGLPHIEKPEEKEEIPSVKVVVPESLFQEQQEQLARIHQQQQQKMQQQQQQQQQQKVQGQPDDEGIHRPNASPVQDGEMEAKQKEAYARLLALQHQMVGGENADNEKIKEEHERKLKLALTTREELDKANRKMEDDGIVLNIFDSIQDELKVKTDILEERKQKIESLERDIIDVQSEFEVDRMDYLDTIRKQDRQIAYLEMLVERIHPCLRRDCNFYNLDRIRNESHFNEDEERWIMPKMAIDRTALPASSTGTMLPNAHRRHTLNGEFDDEIDDEKLREKLRKAEDQSHTFQPRRASQLIGSNEPVNKFNMQEVRSTIRGPSLPMNPMTNGHHAHSRLGEDLPMSQELRAAQVHGQIHSDELVRKPTRLDALPAVAPSGKKPRKKKGNYDQY</sequence>
<dbReference type="SUPFAM" id="SSF52540">
    <property type="entry name" value="P-loop containing nucleoside triphosphate hydrolases"/>
    <property type="match status" value="1"/>
</dbReference>
<feature type="compositionally biased region" description="Polar residues" evidence="12">
    <location>
        <begin position="504"/>
        <end position="518"/>
    </location>
</feature>
<dbReference type="GO" id="GO:0005524">
    <property type="term" value="F:ATP binding"/>
    <property type="evidence" value="ECO:0007669"/>
    <property type="project" value="UniProtKB-UniRule"/>
</dbReference>
<proteinExistence type="inferred from homology"/>
<evidence type="ECO:0000256" key="3">
    <source>
        <dbReference type="ARBA" id="ARBA00022701"/>
    </source>
</evidence>
<dbReference type="InterPro" id="IPR001752">
    <property type="entry name" value="Kinesin_motor_dom"/>
</dbReference>
<keyword evidence="3 10" id="KW-0493">Microtubule</keyword>
<dbReference type="Gene3D" id="3.40.850.10">
    <property type="entry name" value="Kinesin motor domain"/>
    <property type="match status" value="1"/>
</dbReference>
<dbReference type="Pfam" id="PF00225">
    <property type="entry name" value="Kinesin"/>
    <property type="match status" value="1"/>
</dbReference>
<evidence type="ECO:0000256" key="6">
    <source>
        <dbReference type="ARBA" id="ARBA00023054"/>
    </source>
</evidence>
<keyword evidence="2" id="KW-0963">Cytoplasm</keyword>
<dbReference type="GO" id="GO:0008017">
    <property type="term" value="F:microtubule binding"/>
    <property type="evidence" value="ECO:0007669"/>
    <property type="project" value="InterPro"/>
</dbReference>
<evidence type="ECO:0000256" key="1">
    <source>
        <dbReference type="ARBA" id="ARBA00004245"/>
    </source>
</evidence>
<evidence type="ECO:0000256" key="4">
    <source>
        <dbReference type="ARBA" id="ARBA00022741"/>
    </source>
</evidence>
<evidence type="ECO:0000256" key="2">
    <source>
        <dbReference type="ARBA" id="ARBA00022490"/>
    </source>
</evidence>
<evidence type="ECO:0000256" key="11">
    <source>
        <dbReference type="SAM" id="Coils"/>
    </source>
</evidence>
<evidence type="ECO:0000256" key="12">
    <source>
        <dbReference type="SAM" id="MobiDB-lite"/>
    </source>
</evidence>
<dbReference type="InterPro" id="IPR027417">
    <property type="entry name" value="P-loop_NTPase"/>
</dbReference>
<dbReference type="PANTHER" id="PTHR47969">
    <property type="entry name" value="CHROMOSOME-ASSOCIATED KINESIN KIF4A-RELATED"/>
    <property type="match status" value="1"/>
</dbReference>
<dbReference type="STRING" id="188477.A0A3S1BM93"/>
<evidence type="ECO:0000256" key="10">
    <source>
        <dbReference type="RuleBase" id="RU000394"/>
    </source>
</evidence>
<keyword evidence="8" id="KW-0206">Cytoskeleton</keyword>
<dbReference type="FunFam" id="3.40.850.10:FF:000029">
    <property type="entry name" value="Kinesin-like protein KIF17"/>
    <property type="match status" value="1"/>
</dbReference>
<feature type="region of interest" description="Disordered" evidence="12">
    <location>
        <begin position="566"/>
        <end position="617"/>
    </location>
</feature>
<dbReference type="PRINTS" id="PR00380">
    <property type="entry name" value="KINESINHEAVY"/>
</dbReference>
<keyword evidence="4 9" id="KW-0547">Nucleotide-binding</keyword>
<dbReference type="AlphaFoldDB" id="A0A3S1BM93"/>
<feature type="compositionally biased region" description="Basic and acidic residues" evidence="12">
    <location>
        <begin position="894"/>
        <end position="905"/>
    </location>
</feature>
<keyword evidence="15" id="KW-1185">Reference proteome</keyword>
<name>A0A3S1BM93_ELYCH</name>